<evidence type="ECO:0000313" key="2">
    <source>
        <dbReference type="Proteomes" id="UP001500635"/>
    </source>
</evidence>
<dbReference type="Pfam" id="PF06224">
    <property type="entry name" value="AlkZ-like"/>
    <property type="match status" value="1"/>
</dbReference>
<dbReference type="Proteomes" id="UP001500635">
    <property type="component" value="Unassembled WGS sequence"/>
</dbReference>
<keyword evidence="2" id="KW-1185">Reference proteome</keyword>
<name>A0ABP8KE94_9ACTN</name>
<dbReference type="GO" id="GO:0003677">
    <property type="term" value="F:DNA binding"/>
    <property type="evidence" value="ECO:0007669"/>
    <property type="project" value="UniProtKB-KW"/>
</dbReference>
<dbReference type="PANTHER" id="PTHR38479:SF2">
    <property type="entry name" value="WINGED HELIX DNA-BINDING DOMAIN-CONTAINING PROTEIN"/>
    <property type="match status" value="1"/>
</dbReference>
<protein>
    <submittedName>
        <fullName evidence="1">Winged helix DNA-binding domain-containing protein</fullName>
    </submittedName>
</protein>
<keyword evidence="1" id="KW-0238">DNA-binding</keyword>
<evidence type="ECO:0000313" key="1">
    <source>
        <dbReference type="EMBL" id="GAA4404832.1"/>
    </source>
</evidence>
<sequence length="307" mass="32558">MRAELAAGAVVRNRPSRGTLQVTAPEDLHWMSATLSPRSRRASEQRRGQLGLDEGILAAAEAVVLAELADGAVRSRPALVAACAERGVELDGQQAGHVLRHLTEMMTIVFAGPEGRADMFARADGWIGERRDVRRAEALAEVALRFVRARGPVTRADLGRWADLSMGDVDAGLDAAADDLETVTLDGADYLVARGTADIAEDEVDAALGAPLLLPAFDEYLLGYGTRGPIISATGLELVCPGRNGVFRPMVVVDGEIVGTWRRTVNRAGVTVTVEPFGTLTVRSRKALAAPARAFGEFLGKDAVVAP</sequence>
<proteinExistence type="predicted"/>
<organism evidence="1 2">
    <name type="scientific">Tsukamurella soli</name>
    <dbReference type="NCBI Taxonomy" id="644556"/>
    <lineage>
        <taxon>Bacteria</taxon>
        <taxon>Bacillati</taxon>
        <taxon>Actinomycetota</taxon>
        <taxon>Actinomycetes</taxon>
        <taxon>Mycobacteriales</taxon>
        <taxon>Tsukamurellaceae</taxon>
        <taxon>Tsukamurella</taxon>
    </lineage>
</organism>
<reference evidence="2" key="1">
    <citation type="journal article" date="2019" name="Int. J. Syst. Evol. Microbiol.">
        <title>The Global Catalogue of Microorganisms (GCM) 10K type strain sequencing project: providing services to taxonomists for standard genome sequencing and annotation.</title>
        <authorList>
            <consortium name="The Broad Institute Genomics Platform"/>
            <consortium name="The Broad Institute Genome Sequencing Center for Infectious Disease"/>
            <person name="Wu L."/>
            <person name="Ma J."/>
        </authorList>
    </citation>
    <scope>NUCLEOTIDE SEQUENCE [LARGE SCALE GENOMIC DNA]</scope>
    <source>
        <strain evidence="2">JCM 17688</strain>
    </source>
</reference>
<comment type="caution">
    <text evidence="1">The sequence shown here is derived from an EMBL/GenBank/DDBJ whole genome shotgun (WGS) entry which is preliminary data.</text>
</comment>
<dbReference type="EMBL" id="BAABFR010000129">
    <property type="protein sequence ID" value="GAA4404832.1"/>
    <property type="molecule type" value="Genomic_DNA"/>
</dbReference>
<dbReference type="PANTHER" id="PTHR38479">
    <property type="entry name" value="LMO0824 PROTEIN"/>
    <property type="match status" value="1"/>
</dbReference>
<gene>
    <name evidence="1" type="ORF">GCM10023147_47590</name>
</gene>
<accession>A0ABP8KE94</accession>
<dbReference type="InterPro" id="IPR009351">
    <property type="entry name" value="AlkZ-like"/>
</dbReference>